<evidence type="ECO:0000313" key="8">
    <source>
        <dbReference type="EMBL" id="TRM65110.1"/>
    </source>
</evidence>
<dbReference type="CDD" id="cd12148">
    <property type="entry name" value="fungal_TF_MHR"/>
    <property type="match status" value="1"/>
</dbReference>
<keyword evidence="9" id="KW-1185">Reference proteome</keyword>
<reference evidence="8 9" key="1">
    <citation type="journal article" date="2019" name="New Phytol.">
        <title>Comparative genomics reveals unique wood-decay strategies and fruiting body development in the Schizophyllaceae.</title>
        <authorList>
            <person name="Almasi E."/>
            <person name="Sahu N."/>
            <person name="Krizsan K."/>
            <person name="Balint B."/>
            <person name="Kovacs G.M."/>
            <person name="Kiss B."/>
            <person name="Cseklye J."/>
            <person name="Drula E."/>
            <person name="Henrissat B."/>
            <person name="Nagy I."/>
            <person name="Chovatia M."/>
            <person name="Adam C."/>
            <person name="LaButti K."/>
            <person name="Lipzen A."/>
            <person name="Riley R."/>
            <person name="Grigoriev I.V."/>
            <person name="Nagy L.G."/>
        </authorList>
    </citation>
    <scope>NUCLEOTIDE SEQUENCE [LARGE SCALE GENOMIC DNA]</scope>
    <source>
        <strain evidence="8 9">NL-1724</strain>
    </source>
</reference>
<evidence type="ECO:0000256" key="5">
    <source>
        <dbReference type="ARBA" id="ARBA00023242"/>
    </source>
</evidence>
<evidence type="ECO:0000256" key="6">
    <source>
        <dbReference type="SAM" id="MobiDB-lite"/>
    </source>
</evidence>
<protein>
    <recommendedName>
        <fullName evidence="7">Xylanolytic transcriptional activator regulatory domain-containing protein</fullName>
    </recommendedName>
</protein>
<dbReference type="GO" id="GO:0003677">
    <property type="term" value="F:DNA binding"/>
    <property type="evidence" value="ECO:0007669"/>
    <property type="project" value="InterPro"/>
</dbReference>
<evidence type="ECO:0000256" key="3">
    <source>
        <dbReference type="ARBA" id="ARBA00023015"/>
    </source>
</evidence>
<comment type="caution">
    <text evidence="8">The sequence shown here is derived from an EMBL/GenBank/DDBJ whole genome shotgun (WGS) entry which is preliminary data.</text>
</comment>
<dbReference type="GO" id="GO:0000981">
    <property type="term" value="F:DNA-binding transcription factor activity, RNA polymerase II-specific"/>
    <property type="evidence" value="ECO:0007669"/>
    <property type="project" value="InterPro"/>
</dbReference>
<keyword evidence="2" id="KW-0479">Metal-binding</keyword>
<keyword evidence="4" id="KW-0804">Transcription</keyword>
<dbReference type="EMBL" id="VDMD01000006">
    <property type="protein sequence ID" value="TRM65110.1"/>
    <property type="molecule type" value="Genomic_DNA"/>
</dbReference>
<evidence type="ECO:0000256" key="4">
    <source>
        <dbReference type="ARBA" id="ARBA00023163"/>
    </source>
</evidence>
<dbReference type="GO" id="GO:0005634">
    <property type="term" value="C:nucleus"/>
    <property type="evidence" value="ECO:0007669"/>
    <property type="project" value="UniProtKB-SubCell"/>
</dbReference>
<evidence type="ECO:0000256" key="2">
    <source>
        <dbReference type="ARBA" id="ARBA00022723"/>
    </source>
</evidence>
<dbReference type="GO" id="GO:0008270">
    <property type="term" value="F:zinc ion binding"/>
    <property type="evidence" value="ECO:0007669"/>
    <property type="project" value="InterPro"/>
</dbReference>
<accession>A0A550CJX5</accession>
<evidence type="ECO:0000313" key="9">
    <source>
        <dbReference type="Proteomes" id="UP000320762"/>
    </source>
</evidence>
<evidence type="ECO:0000259" key="7">
    <source>
        <dbReference type="Pfam" id="PF04082"/>
    </source>
</evidence>
<organism evidence="8 9">
    <name type="scientific">Schizophyllum amplum</name>
    <dbReference type="NCBI Taxonomy" id="97359"/>
    <lineage>
        <taxon>Eukaryota</taxon>
        <taxon>Fungi</taxon>
        <taxon>Dikarya</taxon>
        <taxon>Basidiomycota</taxon>
        <taxon>Agaricomycotina</taxon>
        <taxon>Agaricomycetes</taxon>
        <taxon>Agaricomycetidae</taxon>
        <taxon>Agaricales</taxon>
        <taxon>Schizophyllaceae</taxon>
        <taxon>Schizophyllum</taxon>
    </lineage>
</organism>
<name>A0A550CJX5_9AGAR</name>
<dbReference type="OrthoDB" id="2399539at2759"/>
<dbReference type="GO" id="GO:0006351">
    <property type="term" value="P:DNA-templated transcription"/>
    <property type="evidence" value="ECO:0007669"/>
    <property type="project" value="InterPro"/>
</dbReference>
<dbReference type="AlphaFoldDB" id="A0A550CJX5"/>
<dbReference type="InterPro" id="IPR050815">
    <property type="entry name" value="TF_fung"/>
</dbReference>
<comment type="subcellular location">
    <subcellularLocation>
        <location evidence="1">Nucleus</location>
    </subcellularLocation>
</comment>
<keyword evidence="3" id="KW-0805">Transcription regulation</keyword>
<evidence type="ECO:0000256" key="1">
    <source>
        <dbReference type="ARBA" id="ARBA00004123"/>
    </source>
</evidence>
<dbReference type="Pfam" id="PF04082">
    <property type="entry name" value="Fungal_trans"/>
    <property type="match status" value="1"/>
</dbReference>
<proteinExistence type="predicted"/>
<feature type="domain" description="Xylanolytic transcriptional activator regulatory" evidence="7">
    <location>
        <begin position="53"/>
        <end position="226"/>
    </location>
</feature>
<keyword evidence="5" id="KW-0539">Nucleus</keyword>
<feature type="compositionally biased region" description="Basic and acidic residues" evidence="6">
    <location>
        <begin position="10"/>
        <end position="19"/>
    </location>
</feature>
<dbReference type="Proteomes" id="UP000320762">
    <property type="component" value="Unassembled WGS sequence"/>
</dbReference>
<feature type="region of interest" description="Disordered" evidence="6">
    <location>
        <begin position="1"/>
        <end position="30"/>
    </location>
</feature>
<dbReference type="InterPro" id="IPR007219">
    <property type="entry name" value="XnlR_reg_dom"/>
</dbReference>
<dbReference type="PANTHER" id="PTHR47338:SF5">
    <property type="entry name" value="ZN(II)2CYS6 TRANSCRIPTION FACTOR (EUROFUNG)"/>
    <property type="match status" value="1"/>
</dbReference>
<gene>
    <name evidence="8" type="ORF">BD626DRAFT_567951</name>
</gene>
<feature type="region of interest" description="Disordered" evidence="6">
    <location>
        <begin position="483"/>
        <end position="513"/>
    </location>
</feature>
<sequence length="635" mass="69266">MNPFSFSSERNSRESDHIPRQSPATPEVKPTAAQNLLPSTEELDDACRSFITSYFQLGFIPKAMFLERLSEEPDSVPVFLLLAILSVSARFTPSLVRRYGNASKATEVFLQRAESMVPQEMYKPTLERIQAFFILSTAEWGQADSDKSFMHLGIAVRMAGYLRLHREETYRVPPDASVDAIVKSEVARRTFWMVENQANLQAGINHPPAFARPEITALLPCDESDFAFGTLPAARAALAGTAPERTHPHLASIPARSLFATLIQTHNLWGQVARRAVQWENGLPASSGKVGAPLPPWNAESDFARLCEALGRFERELPPRHQWSVQNLRGYRAEAMDLSYLSIVLVLRMSNVVVRRVYLPYIAVAVGIVEEQELPSEEWNLAPPAYWRTMARDLFADVRSLYEQLDAAIPLCPQGFPPIIVFCIYICGSLASYVCKWPQLCLDLAFDAHTIFRRALEMLNSAKDLWPKARAWQNALAQSSTVLGGPDSATGEQAQPAAHYTQPPPPQPPSMVTRSNMLYELATVAINEGASAPQPANVGNGTLVNGLGEGLQGGAMQGGAMQGGSLNALGAVGAYLPGHPIATVYDSLIQTQAPGLNDFFANSFEAELTAFLHGGGGMGSVGMGNGEGMGWFSGM</sequence>
<dbReference type="STRING" id="97359.A0A550CJX5"/>
<dbReference type="PANTHER" id="PTHR47338">
    <property type="entry name" value="ZN(II)2CYS6 TRANSCRIPTION FACTOR (EUROFUNG)-RELATED"/>
    <property type="match status" value="1"/>
</dbReference>